<dbReference type="PANTHER" id="PTHR23501:SF109">
    <property type="entry name" value="MAJOR FACILITATOR SUPERFAMILY (MFS) PROFILE DOMAIN-CONTAINING PROTEIN-RELATED"/>
    <property type="match status" value="1"/>
</dbReference>
<dbReference type="InterPro" id="IPR010573">
    <property type="entry name" value="MFS_Str1/Tri12-like"/>
</dbReference>
<dbReference type="AlphaFoldDB" id="A0A9Q9B3D5"/>
<keyword evidence="3 7" id="KW-0812">Transmembrane</keyword>
<dbReference type="PROSITE" id="PS50850">
    <property type="entry name" value="MFS"/>
    <property type="match status" value="1"/>
</dbReference>
<feature type="transmembrane region" description="Helical" evidence="7">
    <location>
        <begin position="322"/>
        <end position="346"/>
    </location>
</feature>
<evidence type="ECO:0000313" key="10">
    <source>
        <dbReference type="Proteomes" id="UP001056384"/>
    </source>
</evidence>
<feature type="compositionally biased region" description="Basic and acidic residues" evidence="6">
    <location>
        <begin position="23"/>
        <end position="35"/>
    </location>
</feature>
<dbReference type="InterPro" id="IPR036259">
    <property type="entry name" value="MFS_trans_sf"/>
</dbReference>
<feature type="transmembrane region" description="Helical" evidence="7">
    <location>
        <begin position="390"/>
        <end position="408"/>
    </location>
</feature>
<feature type="transmembrane region" description="Helical" evidence="7">
    <location>
        <begin position="283"/>
        <end position="301"/>
    </location>
</feature>
<feature type="transmembrane region" description="Helical" evidence="7">
    <location>
        <begin position="366"/>
        <end position="383"/>
    </location>
</feature>
<dbReference type="Gene3D" id="1.20.1250.20">
    <property type="entry name" value="MFS general substrate transporter like domains"/>
    <property type="match status" value="1"/>
</dbReference>
<evidence type="ECO:0000256" key="5">
    <source>
        <dbReference type="ARBA" id="ARBA00023136"/>
    </source>
</evidence>
<feature type="transmembrane region" description="Helical" evidence="7">
    <location>
        <begin position="544"/>
        <end position="563"/>
    </location>
</feature>
<dbReference type="SUPFAM" id="SSF103473">
    <property type="entry name" value="MFS general substrate transporter"/>
    <property type="match status" value="1"/>
</dbReference>
<sequence length="579" mass="61880">MAVEATHHHPTAEQEKAQVLAHNEYHDDKSSDLEKSPPPGFQTGKDGEDIPWTAKRMIAVLSLCIVYVGSQIILYFTSSALAAISQSLGTTLGNWMLTANTLAVAAICPFVGYITDLMGRRNIALIGTLFLLISCAVQATADSLGQAIAAQAIGGMGAGMAELVALAGVAEITPARWRGVTLSLVTFSIVPFMPQLLYTILIVRNSTWRYCFLLCGLWNLVGMVGLFFCYKPPPRPNAEGLTKMQILKRIDWVGAFLSIIGITLFLVGLQAGGYQHPWVSAPTLGPLIVGALITFVAFPLWEIYGKHPFPMVPSKIFKGQRVVALAYVIVFIAGMEFYSILGFFPLVLQYVYNTDAITIGVRGLCYPWAILGGACIVSFLMSYTKGHVRFMFFTVAAMMTAFTGALVVSTPDNPGTTIALATFAAFGNGALVVPALTLAFYAAPDEFVGTVGALSLSVRFVGGSIGTSIFFNIFLTKFTEFLPRNVAAAAVGAGITDEATITNLVAAYASQVPGAASMVEGASAAAISATQYASQLAYSEALKYVWYATIPFGVISCVACLFLPNIRQFMTSKVAVDIH</sequence>
<feature type="transmembrane region" description="Helical" evidence="7">
    <location>
        <begin position="95"/>
        <end position="115"/>
    </location>
</feature>
<keyword evidence="4 7" id="KW-1133">Transmembrane helix</keyword>
<dbReference type="Proteomes" id="UP001056384">
    <property type="component" value="Chromosome 10"/>
</dbReference>
<protein>
    <submittedName>
        <fullName evidence="9">Major facilitator transporter Str1/Tri12, major facilitator superfamily</fullName>
    </submittedName>
</protein>
<dbReference type="EMBL" id="CP099427">
    <property type="protein sequence ID" value="USW57460.1"/>
    <property type="molecule type" value="Genomic_DNA"/>
</dbReference>
<keyword evidence="10" id="KW-1185">Reference proteome</keyword>
<feature type="compositionally biased region" description="Basic and acidic residues" evidence="6">
    <location>
        <begin position="1"/>
        <end position="16"/>
    </location>
</feature>
<evidence type="ECO:0000256" key="6">
    <source>
        <dbReference type="SAM" id="MobiDB-lite"/>
    </source>
</evidence>
<evidence type="ECO:0000313" key="9">
    <source>
        <dbReference type="EMBL" id="USW57460.1"/>
    </source>
</evidence>
<evidence type="ECO:0000256" key="4">
    <source>
        <dbReference type="ARBA" id="ARBA00022989"/>
    </source>
</evidence>
<evidence type="ECO:0000259" key="8">
    <source>
        <dbReference type="PROSITE" id="PS50850"/>
    </source>
</evidence>
<keyword evidence="2" id="KW-0813">Transport</keyword>
<feature type="transmembrane region" description="Helical" evidence="7">
    <location>
        <begin position="147"/>
        <end position="170"/>
    </location>
</feature>
<dbReference type="GO" id="GO:0005886">
    <property type="term" value="C:plasma membrane"/>
    <property type="evidence" value="ECO:0007669"/>
    <property type="project" value="TreeGrafter"/>
</dbReference>
<gene>
    <name evidence="9" type="ORF">Slin15195_G107790</name>
</gene>
<evidence type="ECO:0000256" key="2">
    <source>
        <dbReference type="ARBA" id="ARBA00022448"/>
    </source>
</evidence>
<comment type="subcellular location">
    <subcellularLocation>
        <location evidence="1">Membrane</location>
        <topology evidence="1">Multi-pass membrane protein</topology>
    </subcellularLocation>
</comment>
<feature type="transmembrane region" description="Helical" evidence="7">
    <location>
        <begin position="453"/>
        <end position="475"/>
    </location>
</feature>
<keyword evidence="5 7" id="KW-0472">Membrane</keyword>
<feature type="transmembrane region" description="Helical" evidence="7">
    <location>
        <begin position="250"/>
        <end position="271"/>
    </location>
</feature>
<feature type="domain" description="Major facilitator superfamily (MFS) profile" evidence="8">
    <location>
        <begin position="57"/>
        <end position="511"/>
    </location>
</feature>
<proteinExistence type="predicted"/>
<organism evidence="9 10">
    <name type="scientific">Septoria linicola</name>
    <dbReference type="NCBI Taxonomy" id="215465"/>
    <lineage>
        <taxon>Eukaryota</taxon>
        <taxon>Fungi</taxon>
        <taxon>Dikarya</taxon>
        <taxon>Ascomycota</taxon>
        <taxon>Pezizomycotina</taxon>
        <taxon>Dothideomycetes</taxon>
        <taxon>Dothideomycetidae</taxon>
        <taxon>Mycosphaerellales</taxon>
        <taxon>Mycosphaerellaceae</taxon>
        <taxon>Septoria</taxon>
    </lineage>
</organism>
<accession>A0A9Q9B3D5</accession>
<dbReference type="GO" id="GO:0022857">
    <property type="term" value="F:transmembrane transporter activity"/>
    <property type="evidence" value="ECO:0007669"/>
    <property type="project" value="InterPro"/>
</dbReference>
<feature type="transmembrane region" description="Helical" evidence="7">
    <location>
        <begin position="420"/>
        <end position="441"/>
    </location>
</feature>
<dbReference type="Pfam" id="PF06609">
    <property type="entry name" value="TRI12"/>
    <property type="match status" value="1"/>
</dbReference>
<evidence type="ECO:0000256" key="7">
    <source>
        <dbReference type="SAM" id="Phobius"/>
    </source>
</evidence>
<name>A0A9Q9B3D5_9PEZI</name>
<feature type="transmembrane region" description="Helical" evidence="7">
    <location>
        <begin position="207"/>
        <end position="230"/>
    </location>
</feature>
<feature type="region of interest" description="Disordered" evidence="6">
    <location>
        <begin position="1"/>
        <end position="48"/>
    </location>
</feature>
<feature type="transmembrane region" description="Helical" evidence="7">
    <location>
        <begin position="182"/>
        <end position="201"/>
    </location>
</feature>
<evidence type="ECO:0000256" key="1">
    <source>
        <dbReference type="ARBA" id="ARBA00004141"/>
    </source>
</evidence>
<dbReference type="PANTHER" id="PTHR23501">
    <property type="entry name" value="MAJOR FACILITATOR SUPERFAMILY"/>
    <property type="match status" value="1"/>
</dbReference>
<feature type="transmembrane region" description="Helical" evidence="7">
    <location>
        <begin position="122"/>
        <end position="141"/>
    </location>
</feature>
<dbReference type="InterPro" id="IPR020846">
    <property type="entry name" value="MFS_dom"/>
</dbReference>
<feature type="transmembrane region" description="Helical" evidence="7">
    <location>
        <begin position="58"/>
        <end position="83"/>
    </location>
</feature>
<reference evidence="9" key="1">
    <citation type="submission" date="2022-06" db="EMBL/GenBank/DDBJ databases">
        <title>Complete genome sequences of two strains of the flax pathogen Septoria linicola.</title>
        <authorList>
            <person name="Lapalu N."/>
            <person name="Simon A."/>
            <person name="Demenou B."/>
            <person name="Paumier D."/>
            <person name="Guillot M.-P."/>
            <person name="Gout L."/>
            <person name="Valade R."/>
        </authorList>
    </citation>
    <scope>NUCLEOTIDE SEQUENCE</scope>
    <source>
        <strain evidence="9">SE15195</strain>
    </source>
</reference>
<evidence type="ECO:0000256" key="3">
    <source>
        <dbReference type="ARBA" id="ARBA00022692"/>
    </source>
</evidence>